<keyword evidence="1" id="KW-0812">Transmembrane</keyword>
<dbReference type="EMBL" id="DNZF01000136">
    <property type="protein sequence ID" value="HBK53483.1"/>
    <property type="molecule type" value="Genomic_DNA"/>
</dbReference>
<keyword evidence="1" id="KW-1133">Transmembrane helix</keyword>
<dbReference type="RefSeq" id="WP_276661461.1">
    <property type="nucleotide sequence ID" value="NZ_DCDX01000029.1"/>
</dbReference>
<evidence type="ECO:0000313" key="2">
    <source>
        <dbReference type="EMBL" id="HBK53483.1"/>
    </source>
</evidence>
<name>A0A354YVT6_9FIRM</name>
<gene>
    <name evidence="2" type="ORF">DDZ44_06080</name>
</gene>
<proteinExistence type="predicted"/>
<evidence type="ECO:0000256" key="1">
    <source>
        <dbReference type="SAM" id="Phobius"/>
    </source>
</evidence>
<dbReference type="Proteomes" id="UP000263273">
    <property type="component" value="Unassembled WGS sequence"/>
</dbReference>
<accession>A0A354YVT6</accession>
<comment type="caution">
    <text evidence="2">The sequence shown here is derived from an EMBL/GenBank/DDBJ whole genome shotgun (WGS) entry which is preliminary data.</text>
</comment>
<keyword evidence="1" id="KW-0472">Membrane</keyword>
<sequence>MISYKKWLWMTLSLILLPLIAIAGFNFYIDPLWNFGHAHRYNRIQASFDERQQKTNWVTFGSFDYDSLILGSSRTTYISQYDFPGCKAYNYSVSNMLLDEYYDYVEYAKARKGREFELIIIGLDFYASNQNLKREFHEPSFYIEQAHEFGYRYKTLLSRDVLQYSWQNFQASRQGQPQNFAYDRRNIKTLNLVSAGEKKSKIEATVDKYRRDIYADYHYVDVKGILSHLKESNPHTRFIVFTTPISQPLYELMLEEGLYPYYQRWLYDCVEVFGEVYNFMGPNSITSDLDNYYDASHVYPHIGTLIAHRVMNSPDPRIPEDFGVLIKTRRN</sequence>
<feature type="transmembrane region" description="Helical" evidence="1">
    <location>
        <begin position="7"/>
        <end position="29"/>
    </location>
</feature>
<dbReference type="AlphaFoldDB" id="A0A354YVT6"/>
<protein>
    <submittedName>
        <fullName evidence="2">Uncharacterized protein</fullName>
    </submittedName>
</protein>
<evidence type="ECO:0000313" key="3">
    <source>
        <dbReference type="Proteomes" id="UP000263273"/>
    </source>
</evidence>
<reference evidence="2 3" key="1">
    <citation type="journal article" date="2018" name="Nat. Biotechnol.">
        <title>A standardized bacterial taxonomy based on genome phylogeny substantially revises the tree of life.</title>
        <authorList>
            <person name="Parks D.H."/>
            <person name="Chuvochina M."/>
            <person name="Waite D.W."/>
            <person name="Rinke C."/>
            <person name="Skarshewski A."/>
            <person name="Chaumeil P.A."/>
            <person name="Hugenholtz P."/>
        </authorList>
    </citation>
    <scope>NUCLEOTIDE SEQUENCE [LARGE SCALE GENOMIC DNA]</scope>
    <source>
        <strain evidence="2">UBA10948</strain>
    </source>
</reference>
<dbReference type="STRING" id="378794.GCA_001570625_00243"/>
<organism evidence="2 3">
    <name type="scientific">Syntrophomonas wolfei</name>
    <dbReference type="NCBI Taxonomy" id="863"/>
    <lineage>
        <taxon>Bacteria</taxon>
        <taxon>Bacillati</taxon>
        <taxon>Bacillota</taxon>
        <taxon>Clostridia</taxon>
        <taxon>Eubacteriales</taxon>
        <taxon>Syntrophomonadaceae</taxon>
        <taxon>Syntrophomonas</taxon>
    </lineage>
</organism>